<keyword evidence="3" id="KW-1185">Reference proteome</keyword>
<proteinExistence type="predicted"/>
<evidence type="ECO:0000313" key="2">
    <source>
        <dbReference type="EMBL" id="MBC2603148.1"/>
    </source>
</evidence>
<name>A0A7X1B247_9BACT</name>
<keyword evidence="1" id="KW-0812">Transmembrane</keyword>
<protein>
    <submittedName>
        <fullName evidence="2">Uncharacterized protein</fullName>
    </submittedName>
</protein>
<feature type="transmembrane region" description="Helical" evidence="1">
    <location>
        <begin position="83"/>
        <end position="102"/>
    </location>
</feature>
<dbReference type="RefSeq" id="WP_185693789.1">
    <property type="nucleotide sequence ID" value="NZ_JACHVA010000121.1"/>
</dbReference>
<dbReference type="Proteomes" id="UP000525652">
    <property type="component" value="Unassembled WGS sequence"/>
</dbReference>
<feature type="transmembrane region" description="Helical" evidence="1">
    <location>
        <begin position="48"/>
        <end position="71"/>
    </location>
</feature>
<evidence type="ECO:0000256" key="1">
    <source>
        <dbReference type="SAM" id="Phobius"/>
    </source>
</evidence>
<evidence type="ECO:0000313" key="3">
    <source>
        <dbReference type="Proteomes" id="UP000525652"/>
    </source>
</evidence>
<gene>
    <name evidence="2" type="ORF">H5P30_15295</name>
</gene>
<organism evidence="2 3">
    <name type="scientific">Puniceicoccus vermicola</name>
    <dbReference type="NCBI Taxonomy" id="388746"/>
    <lineage>
        <taxon>Bacteria</taxon>
        <taxon>Pseudomonadati</taxon>
        <taxon>Verrucomicrobiota</taxon>
        <taxon>Opitutia</taxon>
        <taxon>Puniceicoccales</taxon>
        <taxon>Puniceicoccaceae</taxon>
        <taxon>Puniceicoccus</taxon>
    </lineage>
</organism>
<accession>A0A7X1B247</accession>
<dbReference type="AlphaFoldDB" id="A0A7X1B247"/>
<dbReference type="EMBL" id="JACHVA010000121">
    <property type="protein sequence ID" value="MBC2603148.1"/>
    <property type="molecule type" value="Genomic_DNA"/>
</dbReference>
<keyword evidence="1" id="KW-1133">Transmembrane helix</keyword>
<comment type="caution">
    <text evidence="2">The sequence shown here is derived from an EMBL/GenBank/DDBJ whole genome shotgun (WGS) entry which is preliminary data.</text>
</comment>
<keyword evidence="1" id="KW-0472">Membrane</keyword>
<reference evidence="2 3" key="1">
    <citation type="submission" date="2020-07" db="EMBL/GenBank/DDBJ databases">
        <authorList>
            <person name="Feng X."/>
        </authorList>
    </citation>
    <scope>NUCLEOTIDE SEQUENCE [LARGE SCALE GENOMIC DNA]</scope>
    <source>
        <strain evidence="2 3">JCM14086</strain>
    </source>
</reference>
<feature type="transmembrane region" description="Helical" evidence="1">
    <location>
        <begin position="16"/>
        <end position="36"/>
    </location>
</feature>
<sequence>MKDASCETKKSKKGKIVLGALAAGWGFLMFFCAASVVQRDGSFSLEMYPIPLAIAAIYASGLILIFGLICLGCHLAKVQDNAYIFLSILFIFLMSLIGWSSAPKAIF</sequence>